<dbReference type="PROSITE" id="PS51186">
    <property type="entry name" value="GNAT"/>
    <property type="match status" value="1"/>
</dbReference>
<name>W6RZW0_9CLOT</name>
<gene>
    <name evidence="4" type="ORF">CM240_2881</name>
</gene>
<dbReference type="PANTHER" id="PTHR43420:SF12">
    <property type="entry name" value="N-ACETYLTRANSFERASE DOMAIN-CONTAINING PROTEIN"/>
    <property type="match status" value="1"/>
</dbReference>
<dbReference type="PATRIC" id="fig|1216932.3.peg.2844"/>
<evidence type="ECO:0000313" key="5">
    <source>
        <dbReference type="Proteomes" id="UP000019426"/>
    </source>
</evidence>
<dbReference type="InterPro" id="IPR000182">
    <property type="entry name" value="GNAT_dom"/>
</dbReference>
<dbReference type="STRING" id="1216932.CM240_2881"/>
<dbReference type="Gene3D" id="3.40.630.30">
    <property type="match status" value="1"/>
</dbReference>
<dbReference type="EMBL" id="HG917869">
    <property type="protein sequence ID" value="CDM69998.1"/>
    <property type="molecule type" value="Genomic_DNA"/>
</dbReference>
<dbReference type="SUPFAM" id="SSF55729">
    <property type="entry name" value="Acyl-CoA N-acyltransferases (Nat)"/>
    <property type="match status" value="1"/>
</dbReference>
<dbReference type="AlphaFoldDB" id="W6RZW0"/>
<dbReference type="Proteomes" id="UP000019426">
    <property type="component" value="Chromosome M2/40_rep2"/>
</dbReference>
<dbReference type="OrthoDB" id="9796381at2"/>
<evidence type="ECO:0000313" key="4">
    <source>
        <dbReference type="EMBL" id="CDM69998.1"/>
    </source>
</evidence>
<evidence type="ECO:0000256" key="1">
    <source>
        <dbReference type="ARBA" id="ARBA00022679"/>
    </source>
</evidence>
<keyword evidence="1 4" id="KW-0808">Transferase</keyword>
<keyword evidence="2" id="KW-0012">Acyltransferase</keyword>
<proteinExistence type="predicted"/>
<accession>W6RZW0</accession>
<dbReference type="GO" id="GO:0016747">
    <property type="term" value="F:acyltransferase activity, transferring groups other than amino-acyl groups"/>
    <property type="evidence" value="ECO:0007669"/>
    <property type="project" value="InterPro"/>
</dbReference>
<feature type="domain" description="N-acetyltransferase" evidence="3">
    <location>
        <begin position="1"/>
        <end position="165"/>
    </location>
</feature>
<dbReference type="Pfam" id="PF00583">
    <property type="entry name" value="Acetyltransf_1"/>
    <property type="match status" value="1"/>
</dbReference>
<dbReference type="InterPro" id="IPR050680">
    <property type="entry name" value="YpeA/RimI_acetyltransf"/>
</dbReference>
<dbReference type="KEGG" id="clt:CM240_2881"/>
<dbReference type="RefSeq" id="WP_044040171.1">
    <property type="nucleotide sequence ID" value="NZ_HG917869.1"/>
</dbReference>
<sequence length="170" mass="19651">MNLRMANMDDLPQLKAVYEKIIDNMNKDNIQIWDEIYPCEFFGDDIANNRLYVLEENNEIVSAFALCNSNAGAEYVKWENKYDKAVYIDRFGVNVNYLRKGIGSLMLNKAITLARSNGAKYLRLFVVDINEPAINLYIKNGFKRVDGIYDEIIDDDLVLHEFGFEIETSI</sequence>
<dbReference type="InterPro" id="IPR016181">
    <property type="entry name" value="Acyl_CoA_acyltransferase"/>
</dbReference>
<protein>
    <submittedName>
        <fullName evidence="4">Acetyltransferase</fullName>
    </submittedName>
</protein>
<dbReference type="eggNOG" id="COG0456">
    <property type="taxonomic scope" value="Bacteria"/>
</dbReference>
<organism evidence="4 5">
    <name type="scientific">Clostridium bornimense</name>
    <dbReference type="NCBI Taxonomy" id="1216932"/>
    <lineage>
        <taxon>Bacteria</taxon>
        <taxon>Bacillati</taxon>
        <taxon>Bacillota</taxon>
        <taxon>Clostridia</taxon>
        <taxon>Eubacteriales</taxon>
        <taxon>Clostridiaceae</taxon>
        <taxon>Clostridium</taxon>
    </lineage>
</organism>
<evidence type="ECO:0000259" key="3">
    <source>
        <dbReference type="PROSITE" id="PS51186"/>
    </source>
</evidence>
<evidence type="ECO:0000256" key="2">
    <source>
        <dbReference type="ARBA" id="ARBA00023315"/>
    </source>
</evidence>
<dbReference type="CDD" id="cd04301">
    <property type="entry name" value="NAT_SF"/>
    <property type="match status" value="1"/>
</dbReference>
<keyword evidence="5" id="KW-1185">Reference proteome</keyword>
<reference evidence="4 5" key="1">
    <citation type="submission" date="2013-11" db="EMBL/GenBank/DDBJ databases">
        <title>Complete genome sequence of Clostridum sp. M2/40.</title>
        <authorList>
            <person name="Wibberg D."/>
            <person name="Puehler A."/>
            <person name="Schlueter A."/>
        </authorList>
    </citation>
    <scope>NUCLEOTIDE SEQUENCE [LARGE SCALE GENOMIC DNA]</scope>
    <source>
        <strain evidence="5">M2/40</strain>
    </source>
</reference>
<dbReference type="PANTHER" id="PTHR43420">
    <property type="entry name" value="ACETYLTRANSFERASE"/>
    <property type="match status" value="1"/>
</dbReference>
<dbReference type="HOGENOM" id="CLU_013985_13_2_9"/>